<feature type="domain" description="HTH araC/xylS-type" evidence="4">
    <location>
        <begin position="247"/>
        <end position="345"/>
    </location>
</feature>
<evidence type="ECO:0000313" key="5">
    <source>
        <dbReference type="EMBL" id="SFQ01887.1"/>
    </source>
</evidence>
<evidence type="ECO:0000313" key="6">
    <source>
        <dbReference type="Proteomes" id="UP000182025"/>
    </source>
</evidence>
<dbReference type="Proteomes" id="UP000182025">
    <property type="component" value="Unassembled WGS sequence"/>
</dbReference>
<keyword evidence="3" id="KW-0804">Transcription</keyword>
<sequence>MAQWLLSYLSLMSEYLPIGFQIEAIAMTGRVLLLVFPEFQLLDATGPAEVFAAVDEHLPAAGRPAYRLQTISPQGGLVASSAGLTLSTEALPEPRSVAGSTLLVAGGSGVQAAMQEGRIARWLGEAAPLAARCGSVCTGAFLLAQAGLLDGREVVTHWRYAELLQRLFPRLRVLHDSLFVRDGTFYSSAGVTAGMDLCLSLVEDDHGRQASLQVAKGLVMYLRRPGGQRQFSAELLAQQAPPDGQMRRLLEWLRESLAEPLDVETMAEHMAMSTRTLHRHCQAELGLTPARLLLQLRLECACQLLEAGEASLKRVAQRSGFDSGYNLRHAFSRALGVTPAEYRQRFCR</sequence>
<dbReference type="Pfam" id="PF01965">
    <property type="entry name" value="DJ-1_PfpI"/>
    <property type="match status" value="1"/>
</dbReference>
<dbReference type="InterPro" id="IPR029062">
    <property type="entry name" value="Class_I_gatase-like"/>
</dbReference>
<dbReference type="SMART" id="SM00342">
    <property type="entry name" value="HTH_ARAC"/>
    <property type="match status" value="1"/>
</dbReference>
<dbReference type="SUPFAM" id="SSF52317">
    <property type="entry name" value="Class I glutamine amidotransferase-like"/>
    <property type="match status" value="1"/>
</dbReference>
<dbReference type="InterPro" id="IPR009057">
    <property type="entry name" value="Homeodomain-like_sf"/>
</dbReference>
<gene>
    <name evidence="5" type="ORF">SAMN05216177_10739</name>
</gene>
<organism evidence="5 6">
    <name type="scientific">Ectopseudomonas toyotomiensis</name>
    <dbReference type="NCBI Taxonomy" id="554344"/>
    <lineage>
        <taxon>Bacteria</taxon>
        <taxon>Pseudomonadati</taxon>
        <taxon>Pseudomonadota</taxon>
        <taxon>Gammaproteobacteria</taxon>
        <taxon>Pseudomonadales</taxon>
        <taxon>Pseudomonadaceae</taxon>
        <taxon>Ectopseudomonas</taxon>
    </lineage>
</organism>
<dbReference type="SUPFAM" id="SSF46689">
    <property type="entry name" value="Homeodomain-like"/>
    <property type="match status" value="2"/>
</dbReference>
<protein>
    <submittedName>
        <fullName evidence="5">Transcriptional regulator GlxA family, contains an amidase domain and an AraC-type DNA-binding HTH domain</fullName>
    </submittedName>
</protein>
<evidence type="ECO:0000256" key="3">
    <source>
        <dbReference type="ARBA" id="ARBA00023163"/>
    </source>
</evidence>
<dbReference type="CDD" id="cd03137">
    <property type="entry name" value="GATase1_AraC_1"/>
    <property type="match status" value="1"/>
</dbReference>
<dbReference type="GO" id="GO:0003700">
    <property type="term" value="F:DNA-binding transcription factor activity"/>
    <property type="evidence" value="ECO:0007669"/>
    <property type="project" value="InterPro"/>
</dbReference>
<dbReference type="InterPro" id="IPR002818">
    <property type="entry name" value="DJ-1/PfpI"/>
</dbReference>
<dbReference type="EMBL" id="FOXK01000007">
    <property type="protein sequence ID" value="SFQ01887.1"/>
    <property type="molecule type" value="Genomic_DNA"/>
</dbReference>
<dbReference type="Gene3D" id="1.10.10.60">
    <property type="entry name" value="Homeodomain-like"/>
    <property type="match status" value="1"/>
</dbReference>
<dbReference type="InterPro" id="IPR018062">
    <property type="entry name" value="HTH_AraC-typ_CS"/>
</dbReference>
<dbReference type="RefSeq" id="WP_241201278.1">
    <property type="nucleotide sequence ID" value="NZ_CP070505.1"/>
</dbReference>
<reference evidence="6" key="1">
    <citation type="submission" date="2016-10" db="EMBL/GenBank/DDBJ databases">
        <authorList>
            <person name="Varghese N."/>
            <person name="Submissions S."/>
        </authorList>
    </citation>
    <scope>NUCLEOTIDE SEQUENCE [LARGE SCALE GENOMIC DNA]</scope>
    <source>
        <strain evidence="6">JCM 15604</strain>
    </source>
</reference>
<dbReference type="PANTHER" id="PTHR43130">
    <property type="entry name" value="ARAC-FAMILY TRANSCRIPTIONAL REGULATOR"/>
    <property type="match status" value="1"/>
</dbReference>
<dbReference type="InterPro" id="IPR052158">
    <property type="entry name" value="INH-QAR"/>
</dbReference>
<dbReference type="PANTHER" id="PTHR43130:SF3">
    <property type="entry name" value="HTH-TYPE TRANSCRIPTIONAL REGULATOR RV1931C"/>
    <property type="match status" value="1"/>
</dbReference>
<dbReference type="Gene3D" id="3.40.50.880">
    <property type="match status" value="1"/>
</dbReference>
<keyword evidence="2 5" id="KW-0238">DNA-binding</keyword>
<keyword evidence="1" id="KW-0805">Transcription regulation</keyword>
<dbReference type="GO" id="GO:0043565">
    <property type="term" value="F:sequence-specific DNA binding"/>
    <property type="evidence" value="ECO:0007669"/>
    <property type="project" value="InterPro"/>
</dbReference>
<dbReference type="Pfam" id="PF12833">
    <property type="entry name" value="HTH_18"/>
    <property type="match status" value="1"/>
</dbReference>
<keyword evidence="6" id="KW-1185">Reference proteome</keyword>
<dbReference type="InterPro" id="IPR018060">
    <property type="entry name" value="HTH_AraC"/>
</dbReference>
<dbReference type="GO" id="GO:0009893">
    <property type="term" value="P:positive regulation of metabolic process"/>
    <property type="evidence" value="ECO:0007669"/>
    <property type="project" value="UniProtKB-ARBA"/>
</dbReference>
<dbReference type="PROSITE" id="PS01124">
    <property type="entry name" value="HTH_ARAC_FAMILY_2"/>
    <property type="match status" value="1"/>
</dbReference>
<evidence type="ECO:0000259" key="4">
    <source>
        <dbReference type="PROSITE" id="PS01124"/>
    </source>
</evidence>
<dbReference type="PROSITE" id="PS00041">
    <property type="entry name" value="HTH_ARAC_FAMILY_1"/>
    <property type="match status" value="1"/>
</dbReference>
<evidence type="ECO:0000256" key="1">
    <source>
        <dbReference type="ARBA" id="ARBA00023015"/>
    </source>
</evidence>
<accession>A0A1I5V3J2</accession>
<evidence type="ECO:0000256" key="2">
    <source>
        <dbReference type="ARBA" id="ARBA00023125"/>
    </source>
</evidence>
<dbReference type="AlphaFoldDB" id="A0A1I5V3J2"/>
<name>A0A1I5V3J2_9GAMM</name>
<proteinExistence type="predicted"/>